<evidence type="ECO:0008006" key="4">
    <source>
        <dbReference type="Google" id="ProtNLM"/>
    </source>
</evidence>
<dbReference type="AlphaFoldDB" id="A0A132B2P5"/>
<dbReference type="Proteomes" id="UP000070700">
    <property type="component" value="Unassembled WGS sequence"/>
</dbReference>
<sequence length="1213" mass="135734">MSPIPPSGVWCPAVTFFNHQNDTLDLVAQKQYDAYLSKSGLAGLVILGTNAEAFLLTREERYALIAAAREAVGPTFPIMAGVGAHSTKQVIELVKDAVKAGANYLLILPPAYFGKATSPAVIERFYADVSASSPIPIVLYNFPGVCNGVDMDSELITKLAKKNDNIVGVKLTCASVGKITRLTGSLPASEFATFGGQSDFLIGGLSVGSAGCIAAFANVFPKSLSRIYSLYKAGNVEEALKLHRIAALAESPCKDGIASTKYAAASFSAKAAGIEGAEEKLQPRTPYAPPSEDTKSRLRLKLKRRPPLSPLHFPPVSKMSSSTAALSRTLKTITLTKINELEKQRKAYAQSKNAILQAAAEAPHQRERVLRLLEGVEDLNRTSISSSVDFSNIRRWLFQSHYDSSIPDATLNDFETQLHAQLEVRTRRLDLGRLYSSLLTEWLDATDSSEDQTMEVDDESLEESFEVIEKDRLKQLTEKFASVAFSPLETDVDEIEDYLGGLFQGDIGEKALERLRIATYNKGVHILRNKTVFDERTIKWCLKGLLSNDLLRDDKKVILEEFLQDQVARTEICDVLNMKFADLENWNWDAGPEGLPVEPRRQLNGKYRIMMDEDVLDAIFLHYIGMMWSVGMKGILCEVGDTPGLWKQDVNISREVKDRRRYYLGEYSSGLEAGGSVEKARQDMYRRDFFLSQLPSSVMEGAGGYDDDETESNDWDFDSSDKKSPKQVKQQLLRILATEVQLQKNINGRVAVVQSDFQWFGTCLPHSTIFAVLRFAGMDEEWISFFRKFLEAPLNMGPVSDHTEQVRVRKRGTPMAHALEKFLGELVLFFIDLAVNQEAGMLLYRFHDDLWLVGEPERCARAWKSMERFSAIMGLEFNKSKTGSAFLTKEEELTYEDSETVAGLPPGPVSIGFLNLDSGSGDWVIDEKKVGAHVKQLSKQLSGAPSILAWVQTWNSCIGRFFGHTLGEPANCFGRAHVDSILETHKRIQDAIFPGSNACTFLKDLIKERFGVSDVPDAFIFLPESLGGLGVRNPFIGPFLVRDNVCESPSKLIESFLKQEADAYHTCRREFEELSQQGKKRRLRIIYTDEYGDADPARTLQDAETFMSMEEFVSCRESTSPELTSVWEELMEVPKKKEIVASTKVAQTPGRLSYSQPELSRNDMKSEIRWILQMYEKELIEKCGEMSIVEKSLLPLGILTILRKKKVAWQMVL</sequence>
<name>A0A132B2P5_MOLSC</name>
<dbReference type="CDD" id="cd01709">
    <property type="entry name" value="RT_like_1"/>
    <property type="match status" value="1"/>
</dbReference>
<dbReference type="OrthoDB" id="74545at2759"/>
<evidence type="ECO:0000313" key="2">
    <source>
        <dbReference type="EMBL" id="KUJ06666.1"/>
    </source>
</evidence>
<dbReference type="SUPFAM" id="SSF51569">
    <property type="entry name" value="Aldolase"/>
    <property type="match status" value="1"/>
</dbReference>
<gene>
    <name evidence="2" type="ORF">LY89DRAFT_678527</name>
</gene>
<dbReference type="InterPro" id="IPR013785">
    <property type="entry name" value="Aldolase_TIM"/>
</dbReference>
<feature type="region of interest" description="Disordered" evidence="1">
    <location>
        <begin position="702"/>
        <end position="723"/>
    </location>
</feature>
<dbReference type="Pfam" id="PF00701">
    <property type="entry name" value="DHDPS"/>
    <property type="match status" value="1"/>
</dbReference>
<dbReference type="CDD" id="cd00408">
    <property type="entry name" value="DHDPS-like"/>
    <property type="match status" value="1"/>
</dbReference>
<dbReference type="GeneID" id="28823476"/>
<dbReference type="RefSeq" id="XP_018061021.1">
    <property type="nucleotide sequence ID" value="XM_018213750.1"/>
</dbReference>
<accession>A0A132B2P5</accession>
<dbReference type="PANTHER" id="PTHR37015">
    <property type="entry name" value="REVERSE TRANSCRIPTASE DOMAIN-CONTAINING PROTEIN"/>
    <property type="match status" value="1"/>
</dbReference>
<evidence type="ECO:0000256" key="1">
    <source>
        <dbReference type="SAM" id="MobiDB-lite"/>
    </source>
</evidence>
<dbReference type="SMART" id="SM01130">
    <property type="entry name" value="DHDPS"/>
    <property type="match status" value="1"/>
</dbReference>
<dbReference type="Gene3D" id="3.20.20.70">
    <property type="entry name" value="Aldolase class I"/>
    <property type="match status" value="1"/>
</dbReference>
<reference evidence="2 3" key="1">
    <citation type="submission" date="2015-10" db="EMBL/GenBank/DDBJ databases">
        <title>Full genome of DAOMC 229536 Phialocephala scopiformis, a fungal endophyte of spruce producing the potent anti-insectan compound rugulosin.</title>
        <authorList>
            <consortium name="DOE Joint Genome Institute"/>
            <person name="Walker A.K."/>
            <person name="Frasz S.L."/>
            <person name="Seifert K.A."/>
            <person name="Miller J.D."/>
            <person name="Mondo S.J."/>
            <person name="Labutti K."/>
            <person name="Lipzen A."/>
            <person name="Dockter R."/>
            <person name="Kennedy M."/>
            <person name="Grigoriev I.V."/>
            <person name="Spatafora J.W."/>
        </authorList>
    </citation>
    <scope>NUCLEOTIDE SEQUENCE [LARGE SCALE GENOMIC DNA]</scope>
    <source>
        <strain evidence="2 3">CBS 120377</strain>
    </source>
</reference>
<dbReference type="InterPro" id="IPR002220">
    <property type="entry name" value="DapA-like"/>
</dbReference>
<dbReference type="InParanoid" id="A0A132B2P5"/>
<evidence type="ECO:0000313" key="3">
    <source>
        <dbReference type="Proteomes" id="UP000070700"/>
    </source>
</evidence>
<dbReference type="KEGG" id="psco:LY89DRAFT_678527"/>
<dbReference type="EMBL" id="KQ947444">
    <property type="protein sequence ID" value="KUJ06666.1"/>
    <property type="molecule type" value="Genomic_DNA"/>
</dbReference>
<protein>
    <recommendedName>
        <fullName evidence="4">Reverse transcriptase domain-containing protein</fullName>
    </recommendedName>
</protein>
<keyword evidence="3" id="KW-1185">Reference proteome</keyword>
<dbReference type="PANTHER" id="PTHR37015:SF1">
    <property type="entry name" value="REVERSE TRANSCRIPTASE DOMAIN-CONTAINING PROTEIN"/>
    <property type="match status" value="1"/>
</dbReference>
<dbReference type="PRINTS" id="PR00146">
    <property type="entry name" value="DHPICSNTHASE"/>
</dbReference>
<organism evidence="2 3">
    <name type="scientific">Mollisia scopiformis</name>
    <name type="common">Conifer needle endophyte fungus</name>
    <name type="synonym">Phialocephala scopiformis</name>
    <dbReference type="NCBI Taxonomy" id="149040"/>
    <lineage>
        <taxon>Eukaryota</taxon>
        <taxon>Fungi</taxon>
        <taxon>Dikarya</taxon>
        <taxon>Ascomycota</taxon>
        <taxon>Pezizomycotina</taxon>
        <taxon>Leotiomycetes</taxon>
        <taxon>Helotiales</taxon>
        <taxon>Mollisiaceae</taxon>
        <taxon>Mollisia</taxon>
    </lineage>
</organism>
<feature type="compositionally biased region" description="Acidic residues" evidence="1">
    <location>
        <begin position="705"/>
        <end position="718"/>
    </location>
</feature>
<dbReference type="GO" id="GO:0016829">
    <property type="term" value="F:lyase activity"/>
    <property type="evidence" value="ECO:0007669"/>
    <property type="project" value="InterPro"/>
</dbReference>
<proteinExistence type="predicted"/>